<organism evidence="9 10">
    <name type="scientific">Ridgeia piscesae</name>
    <name type="common">Tubeworm</name>
    <dbReference type="NCBI Taxonomy" id="27915"/>
    <lineage>
        <taxon>Eukaryota</taxon>
        <taxon>Metazoa</taxon>
        <taxon>Spiralia</taxon>
        <taxon>Lophotrochozoa</taxon>
        <taxon>Annelida</taxon>
        <taxon>Polychaeta</taxon>
        <taxon>Sedentaria</taxon>
        <taxon>Canalipalpata</taxon>
        <taxon>Sabellida</taxon>
        <taxon>Siboglinidae</taxon>
        <taxon>Ridgeia</taxon>
    </lineage>
</organism>
<evidence type="ECO:0000256" key="7">
    <source>
        <dbReference type="SAM" id="Phobius"/>
    </source>
</evidence>
<dbReference type="GO" id="GO:0005737">
    <property type="term" value="C:cytoplasm"/>
    <property type="evidence" value="ECO:0007669"/>
    <property type="project" value="TreeGrafter"/>
</dbReference>
<feature type="domain" description="Macro" evidence="8">
    <location>
        <begin position="1271"/>
        <end position="1404"/>
    </location>
</feature>
<dbReference type="GO" id="GO:0010629">
    <property type="term" value="P:negative regulation of gene expression"/>
    <property type="evidence" value="ECO:0007669"/>
    <property type="project" value="TreeGrafter"/>
</dbReference>
<dbReference type="PANTHER" id="PTHR14453">
    <property type="entry name" value="PARP/ZINC FINGER CCCH TYPE DOMAIN CONTAINING PROTEIN"/>
    <property type="match status" value="1"/>
</dbReference>
<gene>
    <name evidence="9" type="ORF">NP493_961g01005</name>
</gene>
<keyword evidence="7" id="KW-0472">Membrane</keyword>
<dbReference type="Gene3D" id="3.40.220.10">
    <property type="entry name" value="Leucine Aminopeptidase, subunit E, domain 1"/>
    <property type="match status" value="3"/>
</dbReference>
<dbReference type="SUPFAM" id="SSF54928">
    <property type="entry name" value="RNA-binding domain, RBD"/>
    <property type="match status" value="1"/>
</dbReference>
<dbReference type="Pfam" id="PF23085">
    <property type="entry name" value="RRM_PARP14_3"/>
    <property type="match status" value="2"/>
</dbReference>
<evidence type="ECO:0000256" key="4">
    <source>
        <dbReference type="ARBA" id="ARBA00023027"/>
    </source>
</evidence>
<proteinExistence type="predicted"/>
<dbReference type="SUPFAM" id="SSF52949">
    <property type="entry name" value="Macro domain-like"/>
    <property type="match status" value="3"/>
</dbReference>
<dbReference type="SMART" id="SM00360">
    <property type="entry name" value="RRM"/>
    <property type="match status" value="3"/>
</dbReference>
<keyword evidence="4" id="KW-0520">NAD</keyword>
<dbReference type="PANTHER" id="PTHR14453:SF102">
    <property type="entry name" value="PROTEIN MONO-ADP-RIBOSYLTRANSFERASE PARP14-LIKE"/>
    <property type="match status" value="1"/>
</dbReference>
<feature type="compositionally biased region" description="Polar residues" evidence="6">
    <location>
        <begin position="1026"/>
        <end position="1037"/>
    </location>
</feature>
<feature type="region of interest" description="Disordered" evidence="6">
    <location>
        <begin position="1026"/>
        <end position="1058"/>
    </location>
</feature>
<dbReference type="InterPro" id="IPR043472">
    <property type="entry name" value="Macro_dom-like"/>
</dbReference>
<dbReference type="InterPro" id="IPR057044">
    <property type="entry name" value="PARP14_KH_1"/>
</dbReference>
<dbReference type="CDD" id="cd02907">
    <property type="entry name" value="Macro_Af1521_BAL-like"/>
    <property type="match status" value="1"/>
</dbReference>
<evidence type="ECO:0000256" key="5">
    <source>
        <dbReference type="ARBA" id="ARBA00023242"/>
    </source>
</evidence>
<dbReference type="EMBL" id="JAODUO010000959">
    <property type="protein sequence ID" value="KAK2172466.1"/>
    <property type="molecule type" value="Genomic_DNA"/>
</dbReference>
<evidence type="ECO:0000313" key="9">
    <source>
        <dbReference type="EMBL" id="KAK2172466.1"/>
    </source>
</evidence>
<feature type="domain" description="Macro" evidence="8">
    <location>
        <begin position="831"/>
        <end position="1016"/>
    </location>
</feature>
<dbReference type="InterPro" id="IPR035979">
    <property type="entry name" value="RBD_domain_sf"/>
</dbReference>
<evidence type="ECO:0000259" key="8">
    <source>
        <dbReference type="PROSITE" id="PS51154"/>
    </source>
</evidence>
<keyword evidence="5" id="KW-0539">Nucleus</keyword>
<name>A0AAD9NLA4_RIDPI</name>
<keyword evidence="10" id="KW-1185">Reference proteome</keyword>
<dbReference type="InterPro" id="IPR000504">
    <property type="entry name" value="RRM_dom"/>
</dbReference>
<evidence type="ECO:0000256" key="1">
    <source>
        <dbReference type="ARBA" id="ARBA00004123"/>
    </source>
</evidence>
<evidence type="ECO:0000256" key="3">
    <source>
        <dbReference type="ARBA" id="ARBA00022679"/>
    </source>
</evidence>
<dbReference type="InterPro" id="IPR002589">
    <property type="entry name" value="Macro_dom"/>
</dbReference>
<dbReference type="InterPro" id="IPR052056">
    <property type="entry name" value="Mono-ARTD/PARP"/>
</dbReference>
<evidence type="ECO:0000256" key="2">
    <source>
        <dbReference type="ARBA" id="ARBA00022676"/>
    </source>
</evidence>
<keyword evidence="7" id="KW-1133">Transmembrane helix</keyword>
<reference evidence="9" key="1">
    <citation type="journal article" date="2023" name="Mol. Biol. Evol.">
        <title>Third-Generation Sequencing Reveals the Adaptive Role of the Epigenome in Three Deep-Sea Polychaetes.</title>
        <authorList>
            <person name="Perez M."/>
            <person name="Aroh O."/>
            <person name="Sun Y."/>
            <person name="Lan Y."/>
            <person name="Juniper S.K."/>
            <person name="Young C.R."/>
            <person name="Angers B."/>
            <person name="Qian P.Y."/>
        </authorList>
    </citation>
    <scope>NUCLEOTIDE SEQUENCE</scope>
    <source>
        <strain evidence="9">R07B-5</strain>
    </source>
</reference>
<comment type="subcellular location">
    <subcellularLocation>
        <location evidence="1">Nucleus</location>
    </subcellularLocation>
</comment>
<dbReference type="SMART" id="SM00506">
    <property type="entry name" value="A1pp"/>
    <property type="match status" value="3"/>
</dbReference>
<dbReference type="GO" id="GO:0003714">
    <property type="term" value="F:transcription corepressor activity"/>
    <property type="evidence" value="ECO:0007669"/>
    <property type="project" value="TreeGrafter"/>
</dbReference>
<dbReference type="PROSITE" id="PS51154">
    <property type="entry name" value="MACRO"/>
    <property type="match status" value="3"/>
</dbReference>
<keyword evidence="7" id="KW-0812">Transmembrane</keyword>
<dbReference type="GO" id="GO:0003950">
    <property type="term" value="F:NAD+ poly-ADP-ribosyltransferase activity"/>
    <property type="evidence" value="ECO:0007669"/>
    <property type="project" value="TreeGrafter"/>
</dbReference>
<sequence>MVKITGLAPDTSTTVIEMFVENKSGGSELESCDFDADIGVAVVGFKSPQGATKLMNAGTLVLKGAHLTVTALNDIYEGLDRQSCQPKAVKVSGISSQISKEFLTLFFENWHKSGGGHIEHLEYDNNDDIAVITFEEADSASRVAQKARLDIQGIQVQVKLMRPSVHLTDVQGPFKDDTFLLSGVCPMCTGDDVKTFFSDSEVQQVNFTQQPGVVMLRFAYPPPEFYSLRELCVTKPLRGSMISVQRVAQTQRIQVHNISSLDEEVLRLYFENKKKSGGDRVIDLKIYANEDYAIVDVADNSTVGRILARENHSFDNQTLYVAAFYDSVGVISPQQDPSRPGGWIPKSATVTGLDARLVSFISASSSSRRLMDDKMAEVYATVEWDTYSDTSRTIELTCTVTHSMKNAQHLAKTWSKDAPVAFLDVLKKEFASEDVSILQQAWEKFVGGAACLENQDHDKVIAEVDAKAYVVRVTGHQREVHKISDCLKRDHSRIQEEITRVSKFVTEVKDGLELHHIRMLSAKAFKSEQEGKFQDMRVVIDAKSLKVQFRGLPEDVMSAKTAMLDILNNITEMPVNMSRSLISIINGSVMKKKLVDQFRKKHICAVFDNKVENDSLTVYAQNGKDLGVAIETIKLEIGEAVVPGDVTNLSDIKKWMELVNRLESEHSGLLVIKECSEGIFVSGAAEPFEQAVKDVKRFLEENAAVSEKFVALECGIANYLKKHRQEEVSKVIGDIKHVTAKVEMDGRCGIVVTGHDRNLPQAMQILEKLTSNIERDQLVMDKPGMPKFLDSLAGKHSLDQLETQHQVVIVDKEKMSRGAEGYSSRVRGGFAVGSKVDLMSGTTIEVVQGDLTRFPVDAIVNAANGKLKHIGGLAHAISQAGGPDIQKDCDDFMRGREELTAGLVYVSGSGQLPCKKVIHAVGPRWKGGQNNEDNHLFDAIYGSLNAAEKLGLSSVAFPALCCGIFGYPVSQATRTIIKALKDFLEDPQHTCVKKVSLVEQSDDIVRELNNSLGVVFGSRVMVSAQPAQGSSHETATSQPPPSTSHHMKTHSVPTSTGLSTPEGIKLLLCKSELAREKVDAIVNSTNAQLRLDKGFVSKSLLDNGGRVLQDECQKYAPNGIRSGEVVVTSGGQLQCKIVIHGACCRWDGPRSEQILRNLISNCLQEAHNHKVTSIAVPPIGIGRLGFDPHLVASLMREEVFEFSCQFPRTSLREVRFVMYHKDTPSIQGVVWVWCVWCMCVGVVSVGLILMLLFPNSAPPLPPHRSVTPTASGSTGLKTPEGITMSLHQSEIVNERVDAIVNSTNQQLKLDTGLVSKAILNKGGKKIQQECQQKAPNGIDSGEVVVTSGGKLGCKFVIHGACCKWDGGAGASEQVQCCHVTRSHIRRAFKLVLYPSCFIAAFLYY</sequence>
<comment type="caution">
    <text evidence="9">The sequence shown here is derived from an EMBL/GenBank/DDBJ whole genome shotgun (WGS) entry which is preliminary data.</text>
</comment>
<dbReference type="GO" id="GO:0005634">
    <property type="term" value="C:nucleus"/>
    <property type="evidence" value="ECO:0007669"/>
    <property type="project" value="UniProtKB-SubCell"/>
</dbReference>
<keyword evidence="3" id="KW-0808">Transferase</keyword>
<feature type="domain" description="Macro" evidence="8">
    <location>
        <begin position="1053"/>
        <end position="1215"/>
    </location>
</feature>
<dbReference type="GO" id="GO:0070212">
    <property type="term" value="P:protein poly-ADP-ribosylation"/>
    <property type="evidence" value="ECO:0007669"/>
    <property type="project" value="TreeGrafter"/>
</dbReference>
<dbReference type="Gene3D" id="3.30.70.330">
    <property type="match status" value="3"/>
</dbReference>
<evidence type="ECO:0000256" key="6">
    <source>
        <dbReference type="SAM" id="MobiDB-lite"/>
    </source>
</evidence>
<dbReference type="InterPro" id="IPR012677">
    <property type="entry name" value="Nucleotide-bd_a/b_plait_sf"/>
</dbReference>
<dbReference type="Pfam" id="PF23084">
    <property type="entry name" value="KH_PARP14_1"/>
    <property type="match status" value="1"/>
</dbReference>
<accession>A0AAD9NLA4</accession>
<feature type="transmembrane region" description="Helical" evidence="7">
    <location>
        <begin position="1230"/>
        <end position="1253"/>
    </location>
</feature>
<evidence type="ECO:0000313" key="10">
    <source>
        <dbReference type="Proteomes" id="UP001209878"/>
    </source>
</evidence>
<protein>
    <recommendedName>
        <fullName evidence="8">Macro domain-containing protein</fullName>
    </recommendedName>
</protein>
<dbReference type="GO" id="GO:0003723">
    <property type="term" value="F:RNA binding"/>
    <property type="evidence" value="ECO:0007669"/>
    <property type="project" value="InterPro"/>
</dbReference>
<dbReference type="Pfam" id="PF01661">
    <property type="entry name" value="Macro"/>
    <property type="match status" value="3"/>
</dbReference>
<dbReference type="Proteomes" id="UP001209878">
    <property type="component" value="Unassembled WGS sequence"/>
</dbReference>
<keyword evidence="2" id="KW-0328">Glycosyltransferase</keyword>
<dbReference type="GO" id="GO:1990404">
    <property type="term" value="F:NAD+-protein mono-ADP-ribosyltransferase activity"/>
    <property type="evidence" value="ECO:0007669"/>
    <property type="project" value="TreeGrafter"/>
</dbReference>